<evidence type="ECO:0000256" key="1">
    <source>
        <dbReference type="ARBA" id="ARBA00022598"/>
    </source>
</evidence>
<proteinExistence type="inferred from homology"/>
<dbReference type="NCBIfam" id="TIGR00121">
    <property type="entry name" value="birA_ligase"/>
    <property type="match status" value="1"/>
</dbReference>
<keyword evidence="4" id="KW-0547">Nucleotide-binding</keyword>
<keyword evidence="4" id="KW-0805">Transcription regulation</keyword>
<keyword evidence="3 4" id="KW-0092">Biotin</keyword>
<gene>
    <name evidence="4" type="primary">birA</name>
    <name evidence="6" type="ORF">GCM10008983_22250</name>
</gene>
<dbReference type="InterPro" id="IPR011991">
    <property type="entry name" value="ArsR-like_HTH"/>
</dbReference>
<dbReference type="InterPro" id="IPR036388">
    <property type="entry name" value="WH-like_DNA-bd_sf"/>
</dbReference>
<sequence length="329" mass="37405">MASTRYRLIELLNMNEHHYISGQKLSEELHISRSAIWKHMKELEKDGYVIEGVRRKGYRIVRSPDKVSENTIFWGLKTQWLGKNMTHKKVMDSTQSAAHQEALHGAPNGTVVIADEQTWGKGRMDRQWHSASHQGIWMSVILRPGIPPVHAPQLTLMTAAAIADVLASYTDAEPSIKWPNDILINHKKAAGILTEMQAEEDRVQYVVIGIGVNVNHTQGDFPAELNEKATSIKRETGDHYQVKGLIQHMLLRLEQLYDTFMQSGFQPIRAKWESYGYRLGETIRIRTARNVWTAVFSGIADDGALLAQMDDNEPKKIYSGEMEWFPDDA</sequence>
<comment type="catalytic activity">
    <reaction evidence="4">
        <text>biotin + L-lysyl-[protein] + ATP = N(6)-biotinyl-L-lysyl-[protein] + AMP + diphosphate + H(+)</text>
        <dbReference type="Rhea" id="RHEA:11756"/>
        <dbReference type="Rhea" id="RHEA-COMP:9752"/>
        <dbReference type="Rhea" id="RHEA-COMP:10505"/>
        <dbReference type="ChEBI" id="CHEBI:15378"/>
        <dbReference type="ChEBI" id="CHEBI:29969"/>
        <dbReference type="ChEBI" id="CHEBI:30616"/>
        <dbReference type="ChEBI" id="CHEBI:33019"/>
        <dbReference type="ChEBI" id="CHEBI:57586"/>
        <dbReference type="ChEBI" id="CHEBI:83144"/>
        <dbReference type="ChEBI" id="CHEBI:456215"/>
        <dbReference type="EC" id="6.3.4.15"/>
    </reaction>
</comment>
<protein>
    <recommendedName>
        <fullName evidence="4">Bifunctional ligase/repressor BirA</fullName>
    </recommendedName>
    <alternativeName>
        <fullName evidence="4">Biotin--[acetyl-CoA-carboxylase] ligase</fullName>
        <ecNumber evidence="4">6.3.4.15</ecNumber>
    </alternativeName>
    <alternativeName>
        <fullName evidence="4">Biotin--protein ligase</fullName>
    </alternativeName>
    <alternativeName>
        <fullName evidence="4">Biotin-[acetyl-CoA carboxylase] synthetase</fullName>
    </alternativeName>
</protein>
<keyword evidence="2 4" id="KW-0238">DNA-binding</keyword>
<keyword evidence="4" id="KW-0067">ATP-binding</keyword>
<evidence type="ECO:0000256" key="2">
    <source>
        <dbReference type="ARBA" id="ARBA00023125"/>
    </source>
</evidence>
<dbReference type="SUPFAM" id="SSF46785">
    <property type="entry name" value="Winged helix' DNA-binding domain"/>
    <property type="match status" value="1"/>
</dbReference>
<accession>A0ABN0ZDN4</accession>
<evidence type="ECO:0000256" key="3">
    <source>
        <dbReference type="ARBA" id="ARBA00023267"/>
    </source>
</evidence>
<dbReference type="Pfam" id="PF02237">
    <property type="entry name" value="BPL_C"/>
    <property type="match status" value="1"/>
</dbReference>
<dbReference type="EC" id="6.3.4.15" evidence="4"/>
<reference evidence="6 7" key="1">
    <citation type="journal article" date="2019" name="Int. J. Syst. Evol. Microbiol.">
        <title>The Global Catalogue of Microorganisms (GCM) 10K type strain sequencing project: providing services to taxonomists for standard genome sequencing and annotation.</title>
        <authorList>
            <consortium name="The Broad Institute Genomics Platform"/>
            <consortium name="The Broad Institute Genome Sequencing Center for Infectious Disease"/>
            <person name="Wu L."/>
            <person name="Ma J."/>
        </authorList>
    </citation>
    <scope>NUCLEOTIDE SEQUENCE [LARGE SCALE GENOMIC DNA]</scope>
    <source>
        <strain evidence="6 7">JCM 12149</strain>
    </source>
</reference>
<dbReference type="CDD" id="cd16442">
    <property type="entry name" value="BPL"/>
    <property type="match status" value="1"/>
</dbReference>
<evidence type="ECO:0000313" key="6">
    <source>
        <dbReference type="EMBL" id="GAA0444414.1"/>
    </source>
</evidence>
<dbReference type="InterPro" id="IPR045864">
    <property type="entry name" value="aa-tRNA-synth_II/BPL/LPL"/>
</dbReference>
<evidence type="ECO:0000259" key="5">
    <source>
        <dbReference type="PROSITE" id="PS51733"/>
    </source>
</evidence>
<dbReference type="Gene3D" id="3.30.930.10">
    <property type="entry name" value="Bira Bifunctional Protein, Domain 2"/>
    <property type="match status" value="1"/>
</dbReference>
<comment type="caution">
    <text evidence="4">Lacks conserved residue(s) required for the propagation of feature annotation.</text>
</comment>
<dbReference type="InterPro" id="IPR003142">
    <property type="entry name" value="BPL_C"/>
</dbReference>
<dbReference type="SUPFAM" id="SSF55681">
    <property type="entry name" value="Class II aaRS and biotin synthetases"/>
    <property type="match status" value="1"/>
</dbReference>
<evidence type="ECO:0000313" key="7">
    <source>
        <dbReference type="Proteomes" id="UP001501459"/>
    </source>
</evidence>
<keyword evidence="4" id="KW-0804">Transcription</keyword>
<dbReference type="Proteomes" id="UP001501459">
    <property type="component" value="Unassembled WGS sequence"/>
</dbReference>
<organism evidence="6 7">
    <name type="scientific">Lentibacillus halophilus</name>
    <dbReference type="NCBI Taxonomy" id="295065"/>
    <lineage>
        <taxon>Bacteria</taxon>
        <taxon>Bacillati</taxon>
        <taxon>Bacillota</taxon>
        <taxon>Bacilli</taxon>
        <taxon>Bacillales</taxon>
        <taxon>Bacillaceae</taxon>
        <taxon>Lentibacillus</taxon>
    </lineage>
</organism>
<dbReference type="Pfam" id="PF08279">
    <property type="entry name" value="HTH_11"/>
    <property type="match status" value="1"/>
</dbReference>
<feature type="binding site" evidence="4">
    <location>
        <position position="117"/>
    </location>
    <ligand>
        <name>biotin</name>
        <dbReference type="ChEBI" id="CHEBI:57586"/>
    </ligand>
</feature>
<dbReference type="Gene3D" id="2.30.30.100">
    <property type="match status" value="1"/>
</dbReference>
<dbReference type="EMBL" id="BAAADM010000054">
    <property type="protein sequence ID" value="GAA0444414.1"/>
    <property type="molecule type" value="Genomic_DNA"/>
</dbReference>
<keyword evidence="1 4" id="KW-0436">Ligase</keyword>
<keyword evidence="7" id="KW-1185">Reference proteome</keyword>
<dbReference type="InterPro" id="IPR013196">
    <property type="entry name" value="HTH_11"/>
</dbReference>
<feature type="binding site" evidence="4">
    <location>
        <position position="188"/>
    </location>
    <ligand>
        <name>biotin</name>
        <dbReference type="ChEBI" id="CHEBI:57586"/>
    </ligand>
</feature>
<dbReference type="PROSITE" id="PS51733">
    <property type="entry name" value="BPL_LPL_CATALYTIC"/>
    <property type="match status" value="1"/>
</dbReference>
<dbReference type="PANTHER" id="PTHR12835">
    <property type="entry name" value="BIOTIN PROTEIN LIGASE"/>
    <property type="match status" value="1"/>
</dbReference>
<evidence type="ECO:0000256" key="4">
    <source>
        <dbReference type="HAMAP-Rule" id="MF_00978"/>
    </source>
</evidence>
<feature type="DNA-binding region" description="H-T-H motif" evidence="4">
    <location>
        <begin position="22"/>
        <end position="41"/>
    </location>
</feature>
<comment type="caution">
    <text evidence="6">The sequence shown here is derived from an EMBL/GenBank/DDBJ whole genome shotgun (WGS) entry which is preliminary data.</text>
</comment>
<dbReference type="HAMAP" id="MF_00978">
    <property type="entry name" value="Bifunct_BirA"/>
    <property type="match status" value="1"/>
</dbReference>
<dbReference type="RefSeq" id="WP_343753126.1">
    <property type="nucleotide sequence ID" value="NZ_BAAADM010000054.1"/>
</dbReference>
<dbReference type="InterPro" id="IPR004143">
    <property type="entry name" value="BPL_LPL_catalytic"/>
</dbReference>
<dbReference type="InterPro" id="IPR030855">
    <property type="entry name" value="Bifunct_BirA"/>
</dbReference>
<dbReference type="CDD" id="cd00090">
    <property type="entry name" value="HTH_ARSR"/>
    <property type="match status" value="1"/>
</dbReference>
<dbReference type="InterPro" id="IPR004408">
    <property type="entry name" value="Biotin_CoA_COase_ligase"/>
</dbReference>
<dbReference type="Gene3D" id="1.10.10.10">
    <property type="entry name" value="Winged helix-like DNA-binding domain superfamily/Winged helix DNA-binding domain"/>
    <property type="match status" value="1"/>
</dbReference>
<dbReference type="InterPro" id="IPR036390">
    <property type="entry name" value="WH_DNA-bd_sf"/>
</dbReference>
<comment type="function">
    <text evidence="4">Acts both as a biotin--[acetyl-CoA-carboxylase] ligase and a repressor.</text>
</comment>
<dbReference type="PANTHER" id="PTHR12835:SF5">
    <property type="entry name" value="BIOTIN--PROTEIN LIGASE"/>
    <property type="match status" value="1"/>
</dbReference>
<dbReference type="Pfam" id="PF03099">
    <property type="entry name" value="BPL_LplA_LipB"/>
    <property type="match status" value="1"/>
</dbReference>
<feature type="domain" description="BPL/LPL catalytic" evidence="5">
    <location>
        <begin position="73"/>
        <end position="261"/>
    </location>
</feature>
<comment type="similarity">
    <text evidence="4">Belongs to the biotin--protein ligase family.</text>
</comment>
<keyword evidence="4" id="KW-0678">Repressor</keyword>
<name>A0ABN0ZDN4_9BACI</name>